<reference evidence="2" key="1">
    <citation type="submission" date="2013-06" db="EMBL/GenBank/DDBJ databases">
        <authorList>
            <person name="Zhao Q."/>
        </authorList>
    </citation>
    <scope>NUCLEOTIDE SEQUENCE</scope>
    <source>
        <strain evidence="2">cv. W1943</strain>
    </source>
</reference>
<dbReference type="HOGENOM" id="CLU_2945817_0_0_1"/>
<organism evidence="1 2">
    <name type="scientific">Oryza rufipogon</name>
    <name type="common">Brownbeard rice</name>
    <name type="synonym">Asian wild rice</name>
    <dbReference type="NCBI Taxonomy" id="4529"/>
    <lineage>
        <taxon>Eukaryota</taxon>
        <taxon>Viridiplantae</taxon>
        <taxon>Streptophyta</taxon>
        <taxon>Embryophyta</taxon>
        <taxon>Tracheophyta</taxon>
        <taxon>Spermatophyta</taxon>
        <taxon>Magnoliopsida</taxon>
        <taxon>Liliopsida</taxon>
        <taxon>Poales</taxon>
        <taxon>Poaceae</taxon>
        <taxon>BOP clade</taxon>
        <taxon>Oryzoideae</taxon>
        <taxon>Oryzeae</taxon>
        <taxon>Oryzinae</taxon>
        <taxon>Oryza</taxon>
    </lineage>
</organism>
<proteinExistence type="predicted"/>
<dbReference type="AlphaFoldDB" id="A0A0E0NS37"/>
<dbReference type="EnsemblPlants" id="ORUFI03G09840.1">
    <property type="protein sequence ID" value="ORUFI03G09840.1"/>
    <property type="gene ID" value="ORUFI03G09840"/>
</dbReference>
<protein>
    <submittedName>
        <fullName evidence="1">Uncharacterized protein</fullName>
    </submittedName>
</protein>
<dbReference type="Gramene" id="ORUFI03G09840.1">
    <property type="protein sequence ID" value="ORUFI03G09840.1"/>
    <property type="gene ID" value="ORUFI03G09840"/>
</dbReference>
<name>A0A0E0NS37_ORYRU</name>
<dbReference type="Proteomes" id="UP000008022">
    <property type="component" value="Unassembled WGS sequence"/>
</dbReference>
<evidence type="ECO:0000313" key="1">
    <source>
        <dbReference type="EnsemblPlants" id="ORUFI03G09840.1"/>
    </source>
</evidence>
<reference evidence="1" key="2">
    <citation type="submission" date="2015-06" db="UniProtKB">
        <authorList>
            <consortium name="EnsemblPlants"/>
        </authorList>
    </citation>
    <scope>IDENTIFICATION</scope>
</reference>
<evidence type="ECO:0000313" key="2">
    <source>
        <dbReference type="Proteomes" id="UP000008022"/>
    </source>
</evidence>
<accession>A0A0E0NS37</accession>
<keyword evidence="2" id="KW-1185">Reference proteome</keyword>
<sequence>MTPSRICQKLYRLLGLKCESVKAPERDSLSVGSRKVMGRARDRAVKASQLSCCIAAPATN</sequence>